<evidence type="ECO:0000313" key="1">
    <source>
        <dbReference type="EMBL" id="PJZ51513.1"/>
    </source>
</evidence>
<dbReference type="EMBL" id="NPDU01000029">
    <property type="protein sequence ID" value="PJZ61579.1"/>
    <property type="molecule type" value="Genomic_DNA"/>
</dbReference>
<name>A0A2M9YIZ6_9LEPT</name>
<proteinExistence type="predicted"/>
<protein>
    <submittedName>
        <fullName evidence="1">Uncharacterized protein</fullName>
    </submittedName>
</protein>
<comment type="caution">
    <text evidence="1">The sequence shown here is derived from an EMBL/GenBank/DDBJ whole genome shotgun (WGS) entry which is preliminary data.</text>
</comment>
<dbReference type="AlphaFoldDB" id="A0A2M9YIZ6"/>
<dbReference type="EMBL" id="NPDV01000023">
    <property type="protein sequence ID" value="PJZ51513.1"/>
    <property type="molecule type" value="Genomic_DNA"/>
</dbReference>
<gene>
    <name evidence="2" type="ORF">CH376_12385</name>
    <name evidence="1" type="ORF">CH380_19700</name>
</gene>
<reference evidence="3 4" key="1">
    <citation type="submission" date="2017-07" db="EMBL/GenBank/DDBJ databases">
        <title>Leptospira spp. isolated from tropical soils.</title>
        <authorList>
            <person name="Thibeaux R."/>
            <person name="Iraola G."/>
            <person name="Ferres I."/>
            <person name="Bierque E."/>
            <person name="Girault D."/>
            <person name="Soupe-Gilbert M.-E."/>
            <person name="Picardeau M."/>
            <person name="Goarant C."/>
        </authorList>
    </citation>
    <scope>NUCLEOTIDE SEQUENCE [LARGE SCALE GENOMIC DNA]</scope>
    <source>
        <strain evidence="1 4">FH2-B-C1</strain>
        <strain evidence="2 3">FH2-B-D1</strain>
    </source>
</reference>
<organism evidence="1 4">
    <name type="scientific">Leptospira adleri</name>
    <dbReference type="NCBI Taxonomy" id="2023186"/>
    <lineage>
        <taxon>Bacteria</taxon>
        <taxon>Pseudomonadati</taxon>
        <taxon>Spirochaetota</taxon>
        <taxon>Spirochaetia</taxon>
        <taxon>Leptospirales</taxon>
        <taxon>Leptospiraceae</taxon>
        <taxon>Leptospira</taxon>
    </lineage>
</organism>
<keyword evidence="3" id="KW-1185">Reference proteome</keyword>
<sequence length="129" mass="14459">MGNLGQDRYDVFPKGSYSIGDVWHVVDAHIDQGGNVTDCGQCGGNNSCYNLGPWFDCPKCPAGYSQSNAIGLCWVGGSVFKPCCTSTCCINTCNTCHISNWFTRYKIYKYEFFTWTLVSQYTVHGRFWS</sequence>
<dbReference type="Proteomes" id="UP000232149">
    <property type="component" value="Unassembled WGS sequence"/>
</dbReference>
<accession>A0A2M9YIZ6</accession>
<evidence type="ECO:0000313" key="4">
    <source>
        <dbReference type="Proteomes" id="UP000232188"/>
    </source>
</evidence>
<evidence type="ECO:0000313" key="3">
    <source>
        <dbReference type="Proteomes" id="UP000232149"/>
    </source>
</evidence>
<evidence type="ECO:0000313" key="2">
    <source>
        <dbReference type="EMBL" id="PJZ61579.1"/>
    </source>
</evidence>
<dbReference type="Proteomes" id="UP000232188">
    <property type="component" value="Unassembled WGS sequence"/>
</dbReference>